<dbReference type="KEGG" id="cqu:CpipJ_CPIJ013781"/>
<dbReference type="eggNOG" id="ENOG502SDVS">
    <property type="taxonomic scope" value="Eukaryota"/>
</dbReference>
<dbReference type="EnsemblMetazoa" id="CPIJ013781-RA">
    <property type="protein sequence ID" value="CPIJ013781-PA"/>
    <property type="gene ID" value="CPIJ013781"/>
</dbReference>
<accession>B0X2L0</accession>
<dbReference type="STRING" id="7176.B0X2L0"/>
<gene>
    <name evidence="6" type="primary">6046723</name>
    <name evidence="5" type="ORF">CpipJ_CPIJ013781</name>
</gene>
<dbReference type="PANTHER" id="PTHR12236:SF46">
    <property type="entry name" value="CUTICULAR PROTEIN 30B-RELATED"/>
    <property type="match status" value="1"/>
</dbReference>
<dbReference type="AlphaFoldDB" id="B0X2L0"/>
<dbReference type="OMA" id="ISHQPQI"/>
<evidence type="ECO:0000256" key="1">
    <source>
        <dbReference type="ARBA" id="ARBA00022460"/>
    </source>
</evidence>
<dbReference type="HOGENOM" id="CLU_117818_0_0_1"/>
<evidence type="ECO:0000256" key="3">
    <source>
        <dbReference type="SAM" id="MobiDB-lite"/>
    </source>
</evidence>
<evidence type="ECO:0000256" key="4">
    <source>
        <dbReference type="SAM" id="SignalP"/>
    </source>
</evidence>
<keyword evidence="7" id="KW-1185">Reference proteome</keyword>
<evidence type="ECO:0000256" key="2">
    <source>
        <dbReference type="PROSITE-ProRule" id="PRU00497"/>
    </source>
</evidence>
<keyword evidence="1 2" id="KW-0193">Cuticle</keyword>
<evidence type="ECO:0000313" key="6">
    <source>
        <dbReference type="EnsemblMetazoa" id="CPIJ013781-PA"/>
    </source>
</evidence>
<dbReference type="EMBL" id="DS232291">
    <property type="protein sequence ID" value="EDS39233.1"/>
    <property type="molecule type" value="Genomic_DNA"/>
</dbReference>
<dbReference type="VEuPathDB" id="VectorBase:CQUJHB009785"/>
<feature type="signal peptide" evidence="4">
    <location>
        <begin position="1"/>
        <end position="17"/>
    </location>
</feature>
<feature type="chain" id="PRO_5011408890" evidence="4">
    <location>
        <begin position="18"/>
        <end position="201"/>
    </location>
</feature>
<organism>
    <name type="scientific">Culex quinquefasciatus</name>
    <name type="common">Southern house mosquito</name>
    <name type="synonym">Culex pungens</name>
    <dbReference type="NCBI Taxonomy" id="7176"/>
    <lineage>
        <taxon>Eukaryota</taxon>
        <taxon>Metazoa</taxon>
        <taxon>Ecdysozoa</taxon>
        <taxon>Arthropoda</taxon>
        <taxon>Hexapoda</taxon>
        <taxon>Insecta</taxon>
        <taxon>Pterygota</taxon>
        <taxon>Neoptera</taxon>
        <taxon>Endopterygota</taxon>
        <taxon>Diptera</taxon>
        <taxon>Nematocera</taxon>
        <taxon>Culicoidea</taxon>
        <taxon>Culicidae</taxon>
        <taxon>Culicinae</taxon>
        <taxon>Culicini</taxon>
        <taxon>Culex</taxon>
        <taxon>Culex</taxon>
    </lineage>
</organism>
<dbReference type="Proteomes" id="UP000002320">
    <property type="component" value="Unassembled WGS sequence"/>
</dbReference>
<dbReference type="InterPro" id="IPR000618">
    <property type="entry name" value="Insect_cuticle"/>
</dbReference>
<name>B0X2L0_CULQU</name>
<dbReference type="VEuPathDB" id="VectorBase:CPIJ013781"/>
<dbReference type="OrthoDB" id="6510765at2759"/>
<dbReference type="InParanoid" id="B0X2L0"/>
<dbReference type="GO" id="GO:0005615">
    <property type="term" value="C:extracellular space"/>
    <property type="evidence" value="ECO:0007669"/>
    <property type="project" value="TreeGrafter"/>
</dbReference>
<reference evidence="5" key="1">
    <citation type="submission" date="2007-03" db="EMBL/GenBank/DDBJ databases">
        <title>Annotation of Culex pipiens quinquefasciatus.</title>
        <authorList>
            <consortium name="The Broad Institute Genome Sequencing Platform"/>
            <person name="Atkinson P.W."/>
            <person name="Hemingway J."/>
            <person name="Christensen B.M."/>
            <person name="Higgs S."/>
            <person name="Kodira C."/>
            <person name="Hannick L."/>
            <person name="Megy K."/>
            <person name="O'Leary S."/>
            <person name="Pearson M."/>
            <person name="Haas B.J."/>
            <person name="Mauceli E."/>
            <person name="Wortman J.R."/>
            <person name="Lee N.H."/>
            <person name="Guigo R."/>
            <person name="Stanke M."/>
            <person name="Alvarado L."/>
            <person name="Amedeo P."/>
            <person name="Antoine C.H."/>
            <person name="Arensburger P."/>
            <person name="Bidwell S.L."/>
            <person name="Crawford M."/>
            <person name="Camaro F."/>
            <person name="Devon K."/>
            <person name="Engels R."/>
            <person name="Hammond M."/>
            <person name="Howarth C."/>
            <person name="Koehrsen M."/>
            <person name="Lawson D."/>
            <person name="Montgomery P."/>
            <person name="Nene V."/>
            <person name="Nusbaum C."/>
            <person name="Puiu D."/>
            <person name="Romero-Severson J."/>
            <person name="Severson D.W."/>
            <person name="Shumway M."/>
            <person name="Sisk P."/>
            <person name="Stolte C."/>
            <person name="Zeng Q."/>
            <person name="Eisenstadt E."/>
            <person name="Fraser-Liggett C."/>
            <person name="Strausberg R."/>
            <person name="Galagan J."/>
            <person name="Birren B."/>
            <person name="Collins F.H."/>
        </authorList>
    </citation>
    <scope>NUCLEOTIDE SEQUENCE [LARGE SCALE GENOMIC DNA]</scope>
    <source>
        <strain evidence="5">JHB</strain>
    </source>
</reference>
<dbReference type="GO" id="GO:0042302">
    <property type="term" value="F:structural constituent of cuticle"/>
    <property type="evidence" value="ECO:0007669"/>
    <property type="project" value="UniProtKB-UniRule"/>
</dbReference>
<dbReference type="PROSITE" id="PS51155">
    <property type="entry name" value="CHIT_BIND_RR_2"/>
    <property type="match status" value="1"/>
</dbReference>
<feature type="region of interest" description="Disordered" evidence="3">
    <location>
        <begin position="172"/>
        <end position="201"/>
    </location>
</feature>
<proteinExistence type="predicted"/>
<reference evidence="6" key="2">
    <citation type="submission" date="2021-02" db="UniProtKB">
        <authorList>
            <consortium name="EnsemblMetazoa"/>
        </authorList>
    </citation>
    <scope>IDENTIFICATION</scope>
    <source>
        <strain evidence="6">JHB</strain>
    </source>
</reference>
<feature type="compositionally biased region" description="Low complexity" evidence="3">
    <location>
        <begin position="84"/>
        <end position="93"/>
    </location>
</feature>
<feature type="region of interest" description="Disordered" evidence="3">
    <location>
        <begin position="84"/>
        <end position="103"/>
    </location>
</feature>
<dbReference type="InterPro" id="IPR051217">
    <property type="entry name" value="Insect_Cuticle_Struc_Prot"/>
</dbReference>
<sequence length="201" mass="23960">MAFKIFGLLAFAAVASAQSGIGYYGQHFQKQVEVQPEYSYQQQPQVQEQEELQYQPQTQVYQEQPQQVQIQQQQIQIQQVQPQQVHYQPQQQQKHYHHHEEEHHAPAHYQFTYGVHDDHTEDVHGQQESRSGDKTEGQYYLIDADGHKRIVTYQVHGKSGFVAQVQREPIKGYQAPQQHQQHYQQQHHHHQEQQQQQQEYY</sequence>
<keyword evidence="4" id="KW-0732">Signal</keyword>
<evidence type="ECO:0000313" key="7">
    <source>
        <dbReference type="Proteomes" id="UP000002320"/>
    </source>
</evidence>
<dbReference type="GO" id="GO:0031012">
    <property type="term" value="C:extracellular matrix"/>
    <property type="evidence" value="ECO:0007669"/>
    <property type="project" value="TreeGrafter"/>
</dbReference>
<evidence type="ECO:0000313" key="5">
    <source>
        <dbReference type="EMBL" id="EDS39233.1"/>
    </source>
</evidence>
<dbReference type="PANTHER" id="PTHR12236">
    <property type="entry name" value="STRUCTURAL CONTITUENT OF CUTICLE"/>
    <property type="match status" value="1"/>
</dbReference>
<protein>
    <submittedName>
        <fullName evidence="5">Pupal cuticle protein</fullName>
    </submittedName>
</protein>
<dbReference type="Pfam" id="PF00379">
    <property type="entry name" value="Chitin_bind_4"/>
    <property type="match status" value="1"/>
</dbReference>